<accession>S2D9U4</accession>
<comment type="caution">
    <text evidence="1">The sequence shown here is derived from an EMBL/GenBank/DDBJ whole genome shotgun (WGS) entry which is preliminary data.</text>
</comment>
<proteinExistence type="predicted"/>
<reference evidence="1 2" key="1">
    <citation type="journal article" date="2013" name="Genome Announc.">
        <title>Draft Genome Sequence of Indibacter alkaliphilus Strain LW1T, Isolated from Lonar Lake, a Haloalkaline Lake in the Buldana District of Maharashtra, India.</title>
        <authorList>
            <person name="Singh A."/>
            <person name="Kumar Jangir P."/>
            <person name="Sharma R."/>
            <person name="Singh A."/>
            <person name="Kumar Pinnaka A."/>
            <person name="Shivaji S."/>
        </authorList>
    </citation>
    <scope>NUCLEOTIDE SEQUENCE [LARGE SCALE GENOMIC DNA]</scope>
    <source>
        <strain evidence="2">CCUG 57479 / KCTC 22604 / LW1</strain>
    </source>
</reference>
<protein>
    <submittedName>
        <fullName evidence="1">Uncharacterized protein</fullName>
    </submittedName>
</protein>
<name>S2D9U4_INDAL</name>
<evidence type="ECO:0000313" key="2">
    <source>
        <dbReference type="Proteomes" id="UP000006073"/>
    </source>
</evidence>
<sequence>MGELAQQEGKVIGEASIKKYRLQGIFEWFLAIKCKKIMV</sequence>
<dbReference type="AlphaFoldDB" id="S2D9U4"/>
<evidence type="ECO:0000313" key="1">
    <source>
        <dbReference type="EMBL" id="EOZ96012.1"/>
    </source>
</evidence>
<dbReference type="Proteomes" id="UP000006073">
    <property type="component" value="Unassembled WGS sequence"/>
</dbReference>
<dbReference type="EMBL" id="ALWO02000036">
    <property type="protein sequence ID" value="EOZ96012.1"/>
    <property type="molecule type" value="Genomic_DNA"/>
</dbReference>
<dbReference type="STRING" id="1189612.A33Q_2605"/>
<gene>
    <name evidence="1" type="ORF">A33Q_2605</name>
</gene>
<organism evidence="1 2">
    <name type="scientific">Indibacter alkaliphilus (strain CCUG 57479 / KCTC 22604 / LW1)</name>
    <dbReference type="NCBI Taxonomy" id="1189612"/>
    <lineage>
        <taxon>Bacteria</taxon>
        <taxon>Pseudomonadati</taxon>
        <taxon>Bacteroidota</taxon>
        <taxon>Cytophagia</taxon>
        <taxon>Cytophagales</taxon>
        <taxon>Cyclobacteriaceae</taxon>
    </lineage>
</organism>
<keyword evidence="2" id="KW-1185">Reference proteome</keyword>